<keyword evidence="9" id="KW-1185">Reference proteome</keyword>
<dbReference type="Gene3D" id="3.30.70.3460">
    <property type="match status" value="2"/>
</dbReference>
<evidence type="ECO:0000313" key="9">
    <source>
        <dbReference type="Proteomes" id="UP000248395"/>
    </source>
</evidence>
<comment type="similarity">
    <text evidence="3">Belongs to the Ahb/Nir family.</text>
</comment>
<keyword evidence="8" id="KW-0238">DNA-binding</keyword>
<dbReference type="EC" id="4.1.1.111" evidence="4"/>
<name>A0A318JPI9_9NEIS</name>
<evidence type="ECO:0000256" key="4">
    <source>
        <dbReference type="ARBA" id="ARBA00023471"/>
    </source>
</evidence>
<feature type="domain" description="Siroheme decarboxylase AsnC-like ligand binding" evidence="6">
    <location>
        <begin position="76"/>
        <end position="148"/>
    </location>
</feature>
<proteinExistence type="inferred from homology"/>
<evidence type="ECO:0000259" key="6">
    <source>
        <dbReference type="Pfam" id="PF17805"/>
    </source>
</evidence>
<dbReference type="Pfam" id="PF17805">
    <property type="entry name" value="AsnC_trans_reg2"/>
    <property type="match status" value="2"/>
</dbReference>
<dbReference type="Gene3D" id="1.10.10.2890">
    <property type="match status" value="1"/>
</dbReference>
<dbReference type="EMBL" id="QJKC01000002">
    <property type="protein sequence ID" value="PXX50485.1"/>
    <property type="molecule type" value="Genomic_DNA"/>
</dbReference>
<dbReference type="Pfam" id="PF22451">
    <property type="entry name" value="NirdL-like_HTH"/>
    <property type="match status" value="2"/>
</dbReference>
<dbReference type="GO" id="GO:0003677">
    <property type="term" value="F:DNA binding"/>
    <property type="evidence" value="ECO:0007669"/>
    <property type="project" value="UniProtKB-KW"/>
</dbReference>
<dbReference type="PANTHER" id="PTHR43413">
    <property type="entry name" value="TRANSCRIPTIONAL REGULATOR, ASNC FAMILY"/>
    <property type="match status" value="1"/>
</dbReference>
<dbReference type="RefSeq" id="WP_059286303.1">
    <property type="nucleotide sequence ID" value="NZ_LNQU01000070.1"/>
</dbReference>
<comment type="pathway">
    <text evidence="2">Porphyrin-containing compound metabolism.</text>
</comment>
<gene>
    <name evidence="8" type="ORF">DFR38_102134</name>
</gene>
<accession>A0A318JPI9</accession>
<feature type="domain" description="Siroheme decarboxylase AsnC-like ligand binding" evidence="6">
    <location>
        <begin position="242"/>
        <end position="329"/>
    </location>
</feature>
<dbReference type="Proteomes" id="UP000248395">
    <property type="component" value="Unassembled WGS sequence"/>
</dbReference>
<evidence type="ECO:0000256" key="1">
    <source>
        <dbReference type="ARBA" id="ARBA00023239"/>
    </source>
</evidence>
<dbReference type="GO" id="GO:0016829">
    <property type="term" value="F:lyase activity"/>
    <property type="evidence" value="ECO:0007669"/>
    <property type="project" value="UniProtKB-KW"/>
</dbReference>
<dbReference type="AlphaFoldDB" id="A0A318JPI9"/>
<evidence type="ECO:0000259" key="7">
    <source>
        <dbReference type="Pfam" id="PF22451"/>
    </source>
</evidence>
<comment type="caution">
    <text evidence="8">The sequence shown here is derived from an EMBL/GenBank/DDBJ whole genome shotgun (WGS) entry which is preliminary data.</text>
</comment>
<keyword evidence="1" id="KW-0456">Lyase</keyword>
<dbReference type="OrthoDB" id="9806536at2"/>
<evidence type="ECO:0000256" key="3">
    <source>
        <dbReference type="ARBA" id="ARBA00023457"/>
    </source>
</evidence>
<feature type="domain" description="Siroheme decarboxylase NirL-like HTH" evidence="7">
    <location>
        <begin position="186"/>
        <end position="231"/>
    </location>
</feature>
<evidence type="ECO:0000256" key="5">
    <source>
        <dbReference type="ARBA" id="ARBA00048470"/>
    </source>
</evidence>
<sequence>MAITHSRAALNPLETCIVNQLQGGFPLDSQPFASAAAVLGCSERALLQGLDGLLQRQVLTRFGPLYQIERMGGCFVLAALAVPPARFDEVAAAVNSLPAVAHNYQRTHKLNMWFVLAAASQAGISAACSAIELLTGLTVHAFPKQREYFVGMRFTVGGQAAVGQASAGRGSLDEQPVAPELDEDDWRLIRASQAGLPLVEQPYRQLADSLQLPEQEVLTRLGRMLEQGVIRRIGAVPNHYAIGYRANGMAVFDVADELVDELGQQLGQLDCVSHCYRRPRHLPHWPYNLFAMVHGDNRRAVREQQAALLQLLGPACRRHALLFSTRILKKSGLRV</sequence>
<evidence type="ECO:0000313" key="8">
    <source>
        <dbReference type="EMBL" id="PXX50485.1"/>
    </source>
</evidence>
<dbReference type="InterPro" id="IPR053953">
    <property type="entry name" value="NirdL-like_HTH"/>
</dbReference>
<dbReference type="InterPro" id="IPR050684">
    <property type="entry name" value="HTH-Siroheme_Decarb"/>
</dbReference>
<dbReference type="PANTHER" id="PTHR43413:SF1">
    <property type="entry name" value="SIROHEME DECARBOXYLASE NIRL SUBUNIT"/>
    <property type="match status" value="1"/>
</dbReference>
<feature type="domain" description="Siroheme decarboxylase NirL-like HTH" evidence="7">
    <location>
        <begin position="17"/>
        <end position="58"/>
    </location>
</feature>
<organism evidence="8 9">
    <name type="scientific">Aquitalea magnusonii</name>
    <dbReference type="NCBI Taxonomy" id="332411"/>
    <lineage>
        <taxon>Bacteria</taxon>
        <taxon>Pseudomonadati</taxon>
        <taxon>Pseudomonadota</taxon>
        <taxon>Betaproteobacteria</taxon>
        <taxon>Neisseriales</taxon>
        <taxon>Chromobacteriaceae</taxon>
        <taxon>Aquitalea</taxon>
    </lineage>
</organism>
<evidence type="ECO:0000256" key="2">
    <source>
        <dbReference type="ARBA" id="ARBA00023444"/>
    </source>
</evidence>
<comment type="catalytic activity">
    <reaction evidence="5">
        <text>siroheme + 2 H(+) = 12,18-didecarboxysiroheme + 2 CO2</text>
        <dbReference type="Rhea" id="RHEA:19093"/>
        <dbReference type="ChEBI" id="CHEBI:15378"/>
        <dbReference type="ChEBI" id="CHEBI:16526"/>
        <dbReference type="ChEBI" id="CHEBI:60052"/>
        <dbReference type="ChEBI" id="CHEBI:140497"/>
        <dbReference type="EC" id="4.1.1.111"/>
    </reaction>
</comment>
<reference evidence="8 9" key="1">
    <citation type="submission" date="2018-05" db="EMBL/GenBank/DDBJ databases">
        <title>Genomic Encyclopedia of Type Strains, Phase IV (KMG-IV): sequencing the most valuable type-strain genomes for metagenomic binning, comparative biology and taxonomic classification.</title>
        <authorList>
            <person name="Goeker M."/>
        </authorList>
    </citation>
    <scope>NUCLEOTIDE SEQUENCE [LARGE SCALE GENOMIC DNA]</scope>
    <source>
        <strain evidence="8 9">DSM 25134</strain>
    </source>
</reference>
<protein>
    <recommendedName>
        <fullName evidence="4">siroheme decarboxylase</fullName>
        <ecNumber evidence="4">4.1.1.111</ecNumber>
    </recommendedName>
</protein>
<dbReference type="InterPro" id="IPR040523">
    <property type="entry name" value="AsnC_trans_reg2"/>
</dbReference>